<keyword evidence="2" id="KW-0812">Transmembrane</keyword>
<keyword evidence="4" id="KW-1185">Reference proteome</keyword>
<gene>
    <name evidence="3" type="ORF">K7B10_06170</name>
</gene>
<feature type="region of interest" description="Disordered" evidence="1">
    <location>
        <begin position="210"/>
        <end position="231"/>
    </location>
</feature>
<dbReference type="RefSeq" id="WP_229334948.1">
    <property type="nucleotide sequence ID" value="NZ_JAINUL010000001.1"/>
</dbReference>
<organism evidence="3 4">
    <name type="scientific">Streptomyces flavotricini</name>
    <dbReference type="NCBI Taxonomy" id="66888"/>
    <lineage>
        <taxon>Bacteria</taxon>
        <taxon>Bacillati</taxon>
        <taxon>Actinomycetota</taxon>
        <taxon>Actinomycetes</taxon>
        <taxon>Kitasatosporales</taxon>
        <taxon>Streptomycetaceae</taxon>
        <taxon>Streptomyces</taxon>
    </lineage>
</organism>
<feature type="transmembrane region" description="Helical" evidence="2">
    <location>
        <begin position="163"/>
        <end position="182"/>
    </location>
</feature>
<feature type="transmembrane region" description="Helical" evidence="2">
    <location>
        <begin position="6"/>
        <end position="29"/>
    </location>
</feature>
<keyword evidence="2" id="KW-0472">Membrane</keyword>
<dbReference type="EMBL" id="JAINUL010000001">
    <property type="protein sequence ID" value="MCC0094382.1"/>
    <property type="molecule type" value="Genomic_DNA"/>
</dbReference>
<protein>
    <submittedName>
        <fullName evidence="3">Uncharacterized protein</fullName>
    </submittedName>
</protein>
<name>A0ABS8E055_9ACTN</name>
<accession>A0ABS8E055</accession>
<evidence type="ECO:0000313" key="4">
    <source>
        <dbReference type="Proteomes" id="UP001520654"/>
    </source>
</evidence>
<proteinExistence type="predicted"/>
<keyword evidence="2" id="KW-1133">Transmembrane helix</keyword>
<feature type="compositionally biased region" description="Acidic residues" evidence="1">
    <location>
        <begin position="222"/>
        <end position="231"/>
    </location>
</feature>
<reference evidence="3 4" key="1">
    <citation type="submission" date="2021-08" db="EMBL/GenBank/DDBJ databases">
        <title>Genomic Architecture of Streptomyces flavotricini NGL1 and Streptomyces erythrochromogenes HMS4 With Differential Plant Beneficial attributes and laccase production capabilities.</title>
        <authorList>
            <person name="Salwan R."/>
            <person name="Kaur R."/>
            <person name="Sharma V."/>
        </authorList>
    </citation>
    <scope>NUCLEOTIDE SEQUENCE [LARGE SCALE GENOMIC DNA]</scope>
    <source>
        <strain evidence="3 4">NGL1</strain>
    </source>
</reference>
<feature type="compositionally biased region" description="Basic and acidic residues" evidence="1">
    <location>
        <begin position="210"/>
        <end position="220"/>
    </location>
</feature>
<evidence type="ECO:0000256" key="1">
    <source>
        <dbReference type="SAM" id="MobiDB-lite"/>
    </source>
</evidence>
<sequence length="231" mass="25328">MPGLDSLVSYAPFFVPVITGLVGGISLVVRDRREARSADHHYRKRLEKAQMEIQFITGWIEAKRLAPTGAPDPEPGHWLDECYASVRSFEAAARRRRGGPGRLRRLLLLRPLHGVPANAVRAVYWLALLAFNAALAWWVSMVVDGPPAFFGTDPESQSEDVDSVLGVAGCFLLVAVVLWAWAVHLDASEPEEGYATRIDSAAWAARVAERKRATDRKTDGGPDGEPDDTAD</sequence>
<feature type="transmembrane region" description="Helical" evidence="2">
    <location>
        <begin position="122"/>
        <end position="143"/>
    </location>
</feature>
<evidence type="ECO:0000313" key="3">
    <source>
        <dbReference type="EMBL" id="MCC0094382.1"/>
    </source>
</evidence>
<evidence type="ECO:0000256" key="2">
    <source>
        <dbReference type="SAM" id="Phobius"/>
    </source>
</evidence>
<dbReference type="Proteomes" id="UP001520654">
    <property type="component" value="Unassembled WGS sequence"/>
</dbReference>
<comment type="caution">
    <text evidence="3">The sequence shown here is derived from an EMBL/GenBank/DDBJ whole genome shotgun (WGS) entry which is preliminary data.</text>
</comment>